<dbReference type="Proteomes" id="UP001597318">
    <property type="component" value="Unassembled WGS sequence"/>
</dbReference>
<dbReference type="InterPro" id="IPR050229">
    <property type="entry name" value="GlpE_sulfurtransferase"/>
</dbReference>
<dbReference type="InterPro" id="IPR036873">
    <property type="entry name" value="Rhodanese-like_dom_sf"/>
</dbReference>
<protein>
    <submittedName>
        <fullName evidence="2">Rhodanese-like domain-containing protein</fullName>
    </submittedName>
</protein>
<reference evidence="3" key="1">
    <citation type="journal article" date="2019" name="Int. J. Syst. Evol. Microbiol.">
        <title>The Global Catalogue of Microorganisms (GCM) 10K type strain sequencing project: providing services to taxonomists for standard genome sequencing and annotation.</title>
        <authorList>
            <consortium name="The Broad Institute Genomics Platform"/>
            <consortium name="The Broad Institute Genome Sequencing Center for Infectious Disease"/>
            <person name="Wu L."/>
            <person name="Ma J."/>
        </authorList>
    </citation>
    <scope>NUCLEOTIDE SEQUENCE [LARGE SCALE GENOMIC DNA]</scope>
    <source>
        <strain evidence="3">CGMCC 1.15474</strain>
    </source>
</reference>
<sequence>MSEFKEISPEEVQKRVENGEKLELIDVREDEEVEAGMIPQAKHIRMNDIPEHLDALDKEKETIYICRSGGRSGNVCAYLQDKGYNVVNMTGGMLDYKGETKPKSQLA</sequence>
<dbReference type="PANTHER" id="PTHR43031">
    <property type="entry name" value="FAD-DEPENDENT OXIDOREDUCTASE"/>
    <property type="match status" value="1"/>
</dbReference>
<dbReference type="RefSeq" id="WP_247345202.1">
    <property type="nucleotide sequence ID" value="NZ_CP095550.1"/>
</dbReference>
<accession>A0ABW5BVS7</accession>
<feature type="domain" description="Rhodanese" evidence="1">
    <location>
        <begin position="18"/>
        <end position="105"/>
    </location>
</feature>
<keyword evidence="3" id="KW-1185">Reference proteome</keyword>
<organism evidence="2 3">
    <name type="scientific">Metabacillus endolithicus</name>
    <dbReference type="NCBI Taxonomy" id="1535204"/>
    <lineage>
        <taxon>Bacteria</taxon>
        <taxon>Bacillati</taxon>
        <taxon>Bacillota</taxon>
        <taxon>Bacilli</taxon>
        <taxon>Bacillales</taxon>
        <taxon>Bacillaceae</taxon>
        <taxon>Metabacillus</taxon>
    </lineage>
</organism>
<dbReference type="SMART" id="SM00450">
    <property type="entry name" value="RHOD"/>
    <property type="match status" value="1"/>
</dbReference>
<dbReference type="SUPFAM" id="SSF52821">
    <property type="entry name" value="Rhodanese/Cell cycle control phosphatase"/>
    <property type="match status" value="1"/>
</dbReference>
<evidence type="ECO:0000259" key="1">
    <source>
        <dbReference type="PROSITE" id="PS50206"/>
    </source>
</evidence>
<dbReference type="InterPro" id="IPR001763">
    <property type="entry name" value="Rhodanese-like_dom"/>
</dbReference>
<comment type="caution">
    <text evidence="2">The sequence shown here is derived from an EMBL/GenBank/DDBJ whole genome shotgun (WGS) entry which is preliminary data.</text>
</comment>
<evidence type="ECO:0000313" key="3">
    <source>
        <dbReference type="Proteomes" id="UP001597318"/>
    </source>
</evidence>
<dbReference type="CDD" id="cd00158">
    <property type="entry name" value="RHOD"/>
    <property type="match status" value="1"/>
</dbReference>
<name>A0ABW5BVS7_9BACI</name>
<dbReference type="PANTHER" id="PTHR43031:SF17">
    <property type="entry name" value="SULFURTRANSFERASE YTWF-RELATED"/>
    <property type="match status" value="1"/>
</dbReference>
<dbReference type="PROSITE" id="PS50206">
    <property type="entry name" value="RHODANESE_3"/>
    <property type="match status" value="1"/>
</dbReference>
<dbReference type="Gene3D" id="3.40.250.10">
    <property type="entry name" value="Rhodanese-like domain"/>
    <property type="match status" value="1"/>
</dbReference>
<evidence type="ECO:0000313" key="2">
    <source>
        <dbReference type="EMBL" id="MFD2213590.1"/>
    </source>
</evidence>
<proteinExistence type="predicted"/>
<gene>
    <name evidence="2" type="ORF">ACFSKK_07875</name>
</gene>
<dbReference type="EMBL" id="JBHUIK010000002">
    <property type="protein sequence ID" value="MFD2213590.1"/>
    <property type="molecule type" value="Genomic_DNA"/>
</dbReference>
<dbReference type="Pfam" id="PF00581">
    <property type="entry name" value="Rhodanese"/>
    <property type="match status" value="1"/>
</dbReference>